<dbReference type="RefSeq" id="WP_074566045.1">
    <property type="nucleotide sequence ID" value="NZ_FNGX01000001.1"/>
</dbReference>
<reference evidence="1 2" key="1">
    <citation type="submission" date="2016-10" db="EMBL/GenBank/DDBJ databases">
        <authorList>
            <person name="de Groot N.N."/>
        </authorList>
    </citation>
    <scope>NUCLEOTIDE SEQUENCE [LARGE SCALE GENOMIC DNA]</scope>
    <source>
        <strain evidence="1 2">Sb09</strain>
    </source>
</reference>
<sequence>MSNRVCLIIPYFGKLPNYFNLWMLSASYNTNIDFLIFSDNPEPQNLPNNIYWKNTTLNSIRKKASSLVDFTINLEKPYKLCDYRPAYGEIFKDYINSYEWWGFCDLDVILGDLSRYITDEKLENYDKILELGPLTFMKNTERINNLWKLKSKNCWSYKQAFRYDKSFHFDEGGGLSFIALNNGVRTYSEIPNEMSFADIDPFKNGFRLSYVNKEEYFIFLWKDGRLFGYYFDKGSNIMRKKEYTYLHLQKRRMIFKDKVDDFKSKGFIISPNSFSLNHNSSITSSDILQTIHYPGIKSSKKSLINRIKNVHLGYYIRCKIVQKINNIPFLGNEEYFEILKSNKEIE</sequence>
<dbReference type="AlphaFoldDB" id="A0A1G9INR1"/>
<dbReference type="Proteomes" id="UP000183162">
    <property type="component" value="Unassembled WGS sequence"/>
</dbReference>
<organism evidence="1 2">
    <name type="scientific">Streptococcus equinus</name>
    <name type="common">Streptococcus bovis</name>
    <dbReference type="NCBI Taxonomy" id="1335"/>
    <lineage>
        <taxon>Bacteria</taxon>
        <taxon>Bacillati</taxon>
        <taxon>Bacillota</taxon>
        <taxon>Bacilli</taxon>
        <taxon>Lactobacillales</taxon>
        <taxon>Streptococcaceae</taxon>
        <taxon>Streptococcus</taxon>
    </lineage>
</organism>
<dbReference type="Pfam" id="PF20330">
    <property type="entry name" value="DUF6625"/>
    <property type="match status" value="1"/>
</dbReference>
<protein>
    <submittedName>
        <fullName evidence="1">Uncharacterized protein</fullName>
    </submittedName>
</protein>
<dbReference type="InterPro" id="IPR046733">
    <property type="entry name" value="DUF6625"/>
</dbReference>
<proteinExistence type="predicted"/>
<dbReference type="OrthoDB" id="1910631at2"/>
<name>A0A1G9INR1_STREI</name>
<evidence type="ECO:0000313" key="1">
    <source>
        <dbReference type="EMBL" id="SDL26544.1"/>
    </source>
</evidence>
<accession>A0A1G9INR1</accession>
<gene>
    <name evidence="1" type="ORF">SAMN05216400_0259</name>
</gene>
<evidence type="ECO:0000313" key="2">
    <source>
        <dbReference type="Proteomes" id="UP000183162"/>
    </source>
</evidence>
<dbReference type="EMBL" id="FNGX01000001">
    <property type="protein sequence ID" value="SDL26544.1"/>
    <property type="molecule type" value="Genomic_DNA"/>
</dbReference>